<feature type="repeat" description="PPR" evidence="3">
    <location>
        <begin position="338"/>
        <end position="372"/>
    </location>
</feature>
<evidence type="ECO:0000313" key="6">
    <source>
        <dbReference type="Proteomes" id="UP000593562"/>
    </source>
</evidence>
<dbReference type="AlphaFoldDB" id="A0A7J7DJY1"/>
<dbReference type="FunFam" id="1.25.40.10:FF:000031">
    <property type="entry name" value="Pentatricopeptide repeat-containing protein mitochondrial"/>
    <property type="match status" value="1"/>
</dbReference>
<keyword evidence="2" id="KW-0677">Repeat</keyword>
<dbReference type="Pfam" id="PF12854">
    <property type="entry name" value="PPR_1"/>
    <property type="match status" value="1"/>
</dbReference>
<feature type="repeat" description="PPR" evidence="3">
    <location>
        <begin position="237"/>
        <end position="271"/>
    </location>
</feature>
<evidence type="ECO:0000256" key="2">
    <source>
        <dbReference type="ARBA" id="ARBA00022737"/>
    </source>
</evidence>
<sequence>MIPAISLSGVVTNITAISVSIAPKPQKPLKQTLKSLANSGKLDEAIRLIEDSPSKFVDTEAYSTLLHACISQKSLKHGQRLYLQLRHRRDRDKNRHNNLLSDSTLQSKFITLFAVCGRVHEARCIFDDGLEYGDVPESVWVAMAIGYARNGYFMEALLVYGDMLYHFIQPGNFAFSVALKACADLNDFQVGRGIHAQVAKSNEEPDQVVNNALLRFYAECGRFDEVVKVFEEMPERNIVSWNSLITSLLKQGRLFEAMDMFRRMQRDGMGFSWVTLTTILSLCAQVTALHSGKEIHAQIVKSVKRPDMPVLNSLLDMYGKCGVIDYCRKVFDGMSDKDLTSWNTLLTGFAMNGHMEEAMELFNKMVEYGLRVDEVTFIALLSGCSHAGRTDAGQTLFNRMKKDFGVSPSVEHYACLVDTLGRAGRIDEALEIVKSMPMQPSGSIWGSLLNSCRLYGKVSHARTVAKHLFQLEPNNPGNYVMLSNIYANAGLWEDVNVVREMMQSEGLKKEAGCSWIHIKNSVHTFVAGGSNEFRNSAEYKKIWSKVMEAMDEIGYVADTGVVLHDVNDEMKAMWVCGHSERLATMFALIHTAGGMPIRITKNLRVCRDCHAWMKIVSRVMGRIIVLRDTNRFHHFKEGECTCKDYW</sequence>
<dbReference type="InterPro" id="IPR011990">
    <property type="entry name" value="TPR-like_helical_dom_sf"/>
</dbReference>
<feature type="repeat" description="PPR" evidence="3">
    <location>
        <begin position="373"/>
        <end position="408"/>
    </location>
</feature>
<organism evidence="5 6">
    <name type="scientific">Tripterygium wilfordii</name>
    <name type="common">Thunder God vine</name>
    <dbReference type="NCBI Taxonomy" id="458696"/>
    <lineage>
        <taxon>Eukaryota</taxon>
        <taxon>Viridiplantae</taxon>
        <taxon>Streptophyta</taxon>
        <taxon>Embryophyta</taxon>
        <taxon>Tracheophyta</taxon>
        <taxon>Spermatophyta</taxon>
        <taxon>Magnoliopsida</taxon>
        <taxon>eudicotyledons</taxon>
        <taxon>Gunneridae</taxon>
        <taxon>Pentapetalae</taxon>
        <taxon>rosids</taxon>
        <taxon>fabids</taxon>
        <taxon>Celastrales</taxon>
        <taxon>Celastraceae</taxon>
        <taxon>Tripterygium</taxon>
    </lineage>
</organism>
<dbReference type="InParanoid" id="A0A7J7DJY1"/>
<dbReference type="InterPro" id="IPR046848">
    <property type="entry name" value="E_motif"/>
</dbReference>
<dbReference type="Pfam" id="PF14432">
    <property type="entry name" value="DYW_deaminase"/>
    <property type="match status" value="1"/>
</dbReference>
<evidence type="ECO:0000256" key="3">
    <source>
        <dbReference type="PROSITE-ProRule" id="PRU00708"/>
    </source>
</evidence>
<dbReference type="GO" id="GO:0003723">
    <property type="term" value="F:RNA binding"/>
    <property type="evidence" value="ECO:0007669"/>
    <property type="project" value="InterPro"/>
</dbReference>
<dbReference type="InterPro" id="IPR002885">
    <property type="entry name" value="PPR_rpt"/>
</dbReference>
<dbReference type="Pfam" id="PF01535">
    <property type="entry name" value="PPR"/>
    <property type="match status" value="1"/>
</dbReference>
<proteinExistence type="inferred from homology"/>
<dbReference type="FunFam" id="1.25.40.10:FF:001389">
    <property type="entry name" value="Pentatricopeptide repeat-containing protein At3g14330"/>
    <property type="match status" value="1"/>
</dbReference>
<name>A0A7J7DJY1_TRIWF</name>
<dbReference type="FunFam" id="1.25.40.10:FF:000285">
    <property type="entry name" value="Pentatricopeptide repeat-containing protein, chloroplastic"/>
    <property type="match status" value="1"/>
</dbReference>
<dbReference type="OrthoDB" id="1882346at2759"/>
<evidence type="ECO:0000256" key="1">
    <source>
        <dbReference type="ARBA" id="ARBA00006643"/>
    </source>
</evidence>
<dbReference type="Proteomes" id="UP000593562">
    <property type="component" value="Unassembled WGS sequence"/>
</dbReference>
<gene>
    <name evidence="5" type="ORF">HS088_TW06G00808</name>
</gene>
<evidence type="ECO:0000313" key="5">
    <source>
        <dbReference type="EMBL" id="KAF5746637.1"/>
    </source>
</evidence>
<dbReference type="Pfam" id="PF13041">
    <property type="entry name" value="PPR_2"/>
    <property type="match status" value="2"/>
</dbReference>
<accession>A0A7J7DJY1</accession>
<protein>
    <submittedName>
        <fullName evidence="5">Pentatricopeptide repeat-containing protein</fullName>
    </submittedName>
</protein>
<dbReference type="Gene3D" id="1.25.40.10">
    <property type="entry name" value="Tetratricopeptide repeat domain"/>
    <property type="match status" value="3"/>
</dbReference>
<comment type="caution">
    <text evidence="5">The sequence shown here is derived from an EMBL/GenBank/DDBJ whole genome shotgun (WGS) entry which is preliminary data.</text>
</comment>
<reference evidence="5 6" key="1">
    <citation type="journal article" date="2020" name="Nat. Commun.">
        <title>Genome of Tripterygium wilfordii and identification of cytochrome P450 involved in triptolide biosynthesis.</title>
        <authorList>
            <person name="Tu L."/>
            <person name="Su P."/>
            <person name="Zhang Z."/>
            <person name="Gao L."/>
            <person name="Wang J."/>
            <person name="Hu T."/>
            <person name="Zhou J."/>
            <person name="Zhang Y."/>
            <person name="Zhao Y."/>
            <person name="Liu Y."/>
            <person name="Song Y."/>
            <person name="Tong Y."/>
            <person name="Lu Y."/>
            <person name="Yang J."/>
            <person name="Xu C."/>
            <person name="Jia M."/>
            <person name="Peters R.J."/>
            <person name="Huang L."/>
            <person name="Gao W."/>
        </authorList>
    </citation>
    <scope>NUCLEOTIDE SEQUENCE [LARGE SCALE GENOMIC DNA]</scope>
    <source>
        <strain evidence="6">cv. XIE 37</strain>
        <tissue evidence="5">Leaf</tissue>
    </source>
</reference>
<dbReference type="InterPro" id="IPR032867">
    <property type="entry name" value="DYW_dom"/>
</dbReference>
<evidence type="ECO:0000259" key="4">
    <source>
        <dbReference type="Pfam" id="PF14432"/>
    </source>
</evidence>
<dbReference type="SUPFAM" id="SSF48452">
    <property type="entry name" value="TPR-like"/>
    <property type="match status" value="2"/>
</dbReference>
<dbReference type="NCBIfam" id="TIGR00756">
    <property type="entry name" value="PPR"/>
    <property type="match status" value="5"/>
</dbReference>
<dbReference type="InterPro" id="IPR046960">
    <property type="entry name" value="PPR_At4g14850-like_plant"/>
</dbReference>
<keyword evidence="6" id="KW-1185">Reference proteome</keyword>
<dbReference type="GO" id="GO:0009451">
    <property type="term" value="P:RNA modification"/>
    <property type="evidence" value="ECO:0007669"/>
    <property type="project" value="InterPro"/>
</dbReference>
<dbReference type="PROSITE" id="PS51375">
    <property type="entry name" value="PPR"/>
    <property type="match status" value="4"/>
</dbReference>
<dbReference type="EMBL" id="JAAARO010000006">
    <property type="protein sequence ID" value="KAF5746637.1"/>
    <property type="molecule type" value="Genomic_DNA"/>
</dbReference>
<dbReference type="FunFam" id="1.25.40.10:FF:000366">
    <property type="entry name" value="Pentatricopeptide (PPR) repeat-containing protein"/>
    <property type="match status" value="1"/>
</dbReference>
<feature type="repeat" description="PPR" evidence="3">
    <location>
        <begin position="206"/>
        <end position="236"/>
    </location>
</feature>
<dbReference type="GO" id="GO:0008270">
    <property type="term" value="F:zinc ion binding"/>
    <property type="evidence" value="ECO:0007669"/>
    <property type="project" value="InterPro"/>
</dbReference>
<comment type="similarity">
    <text evidence="1">Belongs to the PPR family. PCMP-H subfamily.</text>
</comment>
<feature type="domain" description="DYW" evidence="4">
    <location>
        <begin position="554"/>
        <end position="646"/>
    </location>
</feature>
<dbReference type="PANTHER" id="PTHR47926">
    <property type="entry name" value="PENTATRICOPEPTIDE REPEAT-CONTAINING PROTEIN"/>
    <property type="match status" value="1"/>
</dbReference>
<dbReference type="FunCoup" id="A0A7J7DJY1">
    <property type="interactions" value="236"/>
</dbReference>
<dbReference type="Pfam" id="PF20431">
    <property type="entry name" value="E_motif"/>
    <property type="match status" value="1"/>
</dbReference>